<dbReference type="OrthoDB" id="5313897at2"/>
<keyword evidence="2" id="KW-1185">Reference proteome</keyword>
<name>A0A0D2JBK1_9BACT</name>
<dbReference type="EMBL" id="AZAC01000003">
    <property type="protein sequence ID" value="KIX15489.1"/>
    <property type="molecule type" value="Genomic_DNA"/>
</dbReference>
<organism evidence="1 2">
    <name type="scientific">Dethiosulfatarculus sandiegensis</name>
    <dbReference type="NCBI Taxonomy" id="1429043"/>
    <lineage>
        <taxon>Bacteria</taxon>
        <taxon>Pseudomonadati</taxon>
        <taxon>Thermodesulfobacteriota</taxon>
        <taxon>Desulfarculia</taxon>
        <taxon>Desulfarculales</taxon>
        <taxon>Desulfarculaceae</taxon>
        <taxon>Dethiosulfatarculus</taxon>
    </lineage>
</organism>
<evidence type="ECO:0000313" key="1">
    <source>
        <dbReference type="EMBL" id="KIX15489.1"/>
    </source>
</evidence>
<dbReference type="STRING" id="1429043.X474_04515"/>
<gene>
    <name evidence="1" type="ORF">X474_04515</name>
</gene>
<dbReference type="RefSeq" id="WP_044346895.1">
    <property type="nucleotide sequence ID" value="NZ_AZAC01000003.1"/>
</dbReference>
<comment type="caution">
    <text evidence="1">The sequence shown here is derived from an EMBL/GenBank/DDBJ whole genome shotgun (WGS) entry which is preliminary data.</text>
</comment>
<accession>A0A0D2JBK1</accession>
<dbReference type="AlphaFoldDB" id="A0A0D2JBK1"/>
<sequence length="382" mass="43807">MRRTTKVDLTSPRDNEINTHWLKRNMSLRSRLATVISNRKYDMFLIPNGGIQEFGASFAQGVVQGLSCISFEMVSNVNEKVLFSKQLPFADLDTENAWKTDPGHSLTKEQGQEISRLINDVDGEAYWKTTFRRLQHTGKLSPIELMRRRNLGPGRRIALLCPNTGWDSTSLHRDTFFGSIKDWVTSTVDFFSRHPEHDLRIRMHPAEAMTNSEEKVAEYLGRRFNPLPENLHIVESTSDINTYGLMYLSHLGLVYTSPSGLEMSMRGLPTVVAARAHYAGKGFTIDPTSRREYFESLEKALTQPDKPELSRRELELAWCYVHMYLIEMRLDFPWACGRMREKLNTWPINKVLSDQGWAKFGRTFAILTGKISTKPGMVARPK</sequence>
<evidence type="ECO:0008006" key="3">
    <source>
        <dbReference type="Google" id="ProtNLM"/>
    </source>
</evidence>
<reference evidence="1 2" key="1">
    <citation type="submission" date="2013-11" db="EMBL/GenBank/DDBJ databases">
        <title>Metagenomic analysis of a methanogenic consortium involved in long chain n-alkane degradation.</title>
        <authorList>
            <person name="Davidova I.A."/>
            <person name="Callaghan A.V."/>
            <person name="Wawrik B."/>
            <person name="Pruitt S."/>
            <person name="Marks C."/>
            <person name="Duncan K.E."/>
            <person name="Suflita J.M."/>
        </authorList>
    </citation>
    <scope>NUCLEOTIDE SEQUENCE [LARGE SCALE GENOMIC DNA]</scope>
    <source>
        <strain evidence="1 2">SPR</strain>
    </source>
</reference>
<dbReference type="InParanoid" id="A0A0D2JBK1"/>
<proteinExistence type="predicted"/>
<protein>
    <recommendedName>
        <fullName evidence="3">Capsule polysaccharide biosynthesis protein</fullName>
    </recommendedName>
</protein>
<evidence type="ECO:0000313" key="2">
    <source>
        <dbReference type="Proteomes" id="UP000032233"/>
    </source>
</evidence>
<dbReference type="Proteomes" id="UP000032233">
    <property type="component" value="Unassembled WGS sequence"/>
</dbReference>